<dbReference type="Pfam" id="PF08837">
    <property type="entry name" value="DUF1810"/>
    <property type="match status" value="1"/>
</dbReference>
<dbReference type="InterPro" id="IPR036287">
    <property type="entry name" value="Rv1873-like_sf"/>
</dbReference>
<protein>
    <submittedName>
        <fullName evidence="1">DUF1810 domain-containing protein</fullName>
    </submittedName>
</protein>
<sequence length="143" mass="16078">MPDGDPFDLQRFVKAQDPVFATVLAELRNGRKRSHWMWFVFPQLRDLGRSPTAQFYGIASLDEARAYLAHPLLGPRLVQATDTVLAVKERTLHEIFGSPDDVKFRSSMTLFAQAAAEGEELYRNALDRCCDGHPDEATLTQLG</sequence>
<evidence type="ECO:0000313" key="2">
    <source>
        <dbReference type="Proteomes" id="UP000652760"/>
    </source>
</evidence>
<proteinExistence type="predicted"/>
<keyword evidence="2" id="KW-1185">Reference proteome</keyword>
<dbReference type="PIRSF" id="PIRSF008546">
    <property type="entry name" value="UCP008546"/>
    <property type="match status" value="1"/>
</dbReference>
<dbReference type="EMBL" id="JAENHM010000044">
    <property type="protein sequence ID" value="MBK1838554.1"/>
    <property type="molecule type" value="Genomic_DNA"/>
</dbReference>
<dbReference type="SUPFAM" id="SSF140736">
    <property type="entry name" value="Rv1873-like"/>
    <property type="match status" value="1"/>
</dbReference>
<comment type="caution">
    <text evidence="1">The sequence shown here is derived from an EMBL/GenBank/DDBJ whole genome shotgun (WGS) entry which is preliminary data.</text>
</comment>
<accession>A0ABS1F550</accession>
<dbReference type="Gene3D" id="1.25.40.380">
    <property type="entry name" value="Protein of unknown function DUF1810"/>
    <property type="match status" value="1"/>
</dbReference>
<dbReference type="Proteomes" id="UP000652760">
    <property type="component" value="Unassembled WGS sequence"/>
</dbReference>
<name>A0ABS1F550_9PROT</name>
<reference evidence="2" key="1">
    <citation type="submission" date="2021-01" db="EMBL/GenBank/DDBJ databases">
        <title>Genome public.</title>
        <authorList>
            <person name="Liu C."/>
            <person name="Sun Q."/>
        </authorList>
    </citation>
    <scope>NUCLEOTIDE SEQUENCE [LARGE SCALE GENOMIC DNA]</scope>
    <source>
        <strain evidence="2">YIM B02556</strain>
    </source>
</reference>
<organism evidence="1 2">
    <name type="scientific">Azospirillum endophyticum</name>
    <dbReference type="NCBI Taxonomy" id="2800326"/>
    <lineage>
        <taxon>Bacteria</taxon>
        <taxon>Pseudomonadati</taxon>
        <taxon>Pseudomonadota</taxon>
        <taxon>Alphaproteobacteria</taxon>
        <taxon>Rhodospirillales</taxon>
        <taxon>Azospirillaceae</taxon>
        <taxon>Azospirillum</taxon>
    </lineage>
</organism>
<dbReference type="InterPro" id="IPR014937">
    <property type="entry name" value="DUF1810"/>
</dbReference>
<dbReference type="RefSeq" id="WP_200194112.1">
    <property type="nucleotide sequence ID" value="NZ_JAENHM010000044.1"/>
</dbReference>
<gene>
    <name evidence="1" type="ORF">JHL17_14130</name>
</gene>
<evidence type="ECO:0000313" key="1">
    <source>
        <dbReference type="EMBL" id="MBK1838554.1"/>
    </source>
</evidence>